<organism evidence="10 11">
    <name type="scientific">Lysobacter korlensis</name>
    <dbReference type="NCBI Taxonomy" id="553636"/>
    <lineage>
        <taxon>Bacteria</taxon>
        <taxon>Pseudomonadati</taxon>
        <taxon>Pseudomonadota</taxon>
        <taxon>Gammaproteobacteria</taxon>
        <taxon>Lysobacterales</taxon>
        <taxon>Lysobacteraceae</taxon>
        <taxon>Lysobacter</taxon>
    </lineage>
</organism>
<dbReference type="PROSITE" id="PS00136">
    <property type="entry name" value="SUBTILASE_ASP"/>
    <property type="match status" value="1"/>
</dbReference>
<dbReference type="InterPro" id="IPR050131">
    <property type="entry name" value="Peptidase_S8_subtilisin-like"/>
</dbReference>
<evidence type="ECO:0000256" key="2">
    <source>
        <dbReference type="ARBA" id="ARBA00022670"/>
    </source>
</evidence>
<evidence type="ECO:0000256" key="1">
    <source>
        <dbReference type="ARBA" id="ARBA00011073"/>
    </source>
</evidence>
<evidence type="ECO:0000256" key="4">
    <source>
        <dbReference type="ARBA" id="ARBA00022825"/>
    </source>
</evidence>
<reference evidence="10 11" key="1">
    <citation type="submission" date="2024-09" db="EMBL/GenBank/DDBJ databases">
        <authorList>
            <person name="Sun Q."/>
            <person name="Mori K."/>
        </authorList>
    </citation>
    <scope>NUCLEOTIDE SEQUENCE [LARGE SCALE GENOMIC DNA]</scope>
    <source>
        <strain evidence="10 11">KCTC 23076</strain>
    </source>
</reference>
<keyword evidence="8" id="KW-0732">Signal</keyword>
<evidence type="ECO:0000256" key="7">
    <source>
        <dbReference type="SAM" id="MobiDB-lite"/>
    </source>
</evidence>
<feature type="region of interest" description="Disordered" evidence="7">
    <location>
        <begin position="450"/>
        <end position="474"/>
    </location>
</feature>
<dbReference type="InterPro" id="IPR000209">
    <property type="entry name" value="Peptidase_S8/S53_dom"/>
</dbReference>
<name>A0ABV6RRA7_9GAMM</name>
<dbReference type="Pfam" id="PF00082">
    <property type="entry name" value="Peptidase_S8"/>
    <property type="match status" value="1"/>
</dbReference>
<keyword evidence="4 5" id="KW-0720">Serine protease</keyword>
<comment type="similarity">
    <text evidence="1 5 6">Belongs to the peptidase S8 family.</text>
</comment>
<accession>A0ABV6RRA7</accession>
<dbReference type="InterPro" id="IPR036852">
    <property type="entry name" value="Peptidase_S8/S53_dom_sf"/>
</dbReference>
<protein>
    <submittedName>
        <fullName evidence="10">S8 family serine peptidase</fullName>
    </submittedName>
</protein>
<dbReference type="InterPro" id="IPR015500">
    <property type="entry name" value="Peptidase_S8_subtilisin-rel"/>
</dbReference>
<keyword evidence="2 5" id="KW-0645">Protease</keyword>
<feature type="chain" id="PRO_5047538479" evidence="8">
    <location>
        <begin position="24"/>
        <end position="474"/>
    </location>
</feature>
<evidence type="ECO:0000313" key="11">
    <source>
        <dbReference type="Proteomes" id="UP001589896"/>
    </source>
</evidence>
<evidence type="ECO:0000259" key="9">
    <source>
        <dbReference type="Pfam" id="PF00082"/>
    </source>
</evidence>
<dbReference type="Gene3D" id="3.40.50.200">
    <property type="entry name" value="Peptidase S8/S53 domain"/>
    <property type="match status" value="1"/>
</dbReference>
<proteinExistence type="inferred from homology"/>
<dbReference type="InterPro" id="IPR022398">
    <property type="entry name" value="Peptidase_S8_His-AS"/>
</dbReference>
<gene>
    <name evidence="10" type="ORF">ACFFGH_16895</name>
</gene>
<dbReference type="PROSITE" id="PS00137">
    <property type="entry name" value="SUBTILASE_HIS"/>
    <property type="match status" value="1"/>
</dbReference>
<dbReference type="InterPro" id="IPR023828">
    <property type="entry name" value="Peptidase_S8_Ser-AS"/>
</dbReference>
<keyword evidence="3 5" id="KW-0378">Hydrolase</keyword>
<evidence type="ECO:0000256" key="5">
    <source>
        <dbReference type="PROSITE-ProRule" id="PRU01240"/>
    </source>
</evidence>
<dbReference type="PROSITE" id="PS00138">
    <property type="entry name" value="SUBTILASE_SER"/>
    <property type="match status" value="1"/>
</dbReference>
<dbReference type="RefSeq" id="WP_386670393.1">
    <property type="nucleotide sequence ID" value="NZ_JBHLTG010000004.1"/>
</dbReference>
<dbReference type="PRINTS" id="PR00723">
    <property type="entry name" value="SUBTILISIN"/>
</dbReference>
<dbReference type="PANTHER" id="PTHR43806">
    <property type="entry name" value="PEPTIDASE S8"/>
    <property type="match status" value="1"/>
</dbReference>
<dbReference type="InterPro" id="IPR023827">
    <property type="entry name" value="Peptidase_S8_Asp-AS"/>
</dbReference>
<feature type="active site" description="Charge relay system" evidence="5">
    <location>
        <position position="146"/>
    </location>
</feature>
<dbReference type="PANTHER" id="PTHR43806:SF11">
    <property type="entry name" value="CEREVISIN-RELATED"/>
    <property type="match status" value="1"/>
</dbReference>
<feature type="active site" description="Charge relay system" evidence="5">
    <location>
        <position position="184"/>
    </location>
</feature>
<evidence type="ECO:0000313" key="10">
    <source>
        <dbReference type="EMBL" id="MFC0679517.1"/>
    </source>
</evidence>
<evidence type="ECO:0000256" key="6">
    <source>
        <dbReference type="RuleBase" id="RU003355"/>
    </source>
</evidence>
<comment type="caution">
    <text evidence="10">The sequence shown here is derived from an EMBL/GenBank/DDBJ whole genome shotgun (WGS) entry which is preliminary data.</text>
</comment>
<dbReference type="Proteomes" id="UP001589896">
    <property type="component" value="Unassembled WGS sequence"/>
</dbReference>
<keyword evidence="11" id="KW-1185">Reference proteome</keyword>
<dbReference type="PROSITE" id="PS51892">
    <property type="entry name" value="SUBTILASE"/>
    <property type="match status" value="1"/>
</dbReference>
<dbReference type="SUPFAM" id="SSF52743">
    <property type="entry name" value="Subtilisin-like"/>
    <property type="match status" value="1"/>
</dbReference>
<feature type="domain" description="Peptidase S8/S53" evidence="9">
    <location>
        <begin position="137"/>
        <end position="464"/>
    </location>
</feature>
<feature type="active site" description="Charge relay system" evidence="5">
    <location>
        <position position="415"/>
    </location>
</feature>
<dbReference type="EMBL" id="JBHLTG010000004">
    <property type="protein sequence ID" value="MFC0679517.1"/>
    <property type="molecule type" value="Genomic_DNA"/>
</dbReference>
<evidence type="ECO:0000256" key="3">
    <source>
        <dbReference type="ARBA" id="ARBA00022801"/>
    </source>
</evidence>
<sequence>MNFLGRAITLALGTVGFVASAQAATFVVTANGSSFDTKLARKVEAAGGKVTARLPQIGVAIVESDDTGFAARASRVAGVHSVAKDVVLQFDVPPDTESVGSDFANPPNSSDNDRFFDLQWGHAAVDAAGAWNKGYRGAGAKVAVLDSGIACAHPDIASNLIQADSASFVPGEDFCLKRVNAFNHGSHVAGTIASPDNGIGTIGVAPEAKLIAVKVLSEVTGSGSFSGIIQGLVHAADRGADVINMSLGVRGGLQVNGPGANDVRELVNATARATRYAAKQNALIVVSAGNDGRDLDKDSSTEVCDADGSCFNANLRAFPGELPAVLTIAATAPIGWAKDTSGSLDYLASYSNYGQSAIDFAGPGGDSSYPGDDTCTVAGLARPCWVFDLVFSVGGYRQAADGSLIASYNWTAGTSMAAPHVSGVAALIIGKNGGEMAPAAVERVLRASSDDLGKPGNDSLYGGGRVNASRAVSQ</sequence>
<feature type="signal peptide" evidence="8">
    <location>
        <begin position="1"/>
        <end position="23"/>
    </location>
</feature>
<evidence type="ECO:0000256" key="8">
    <source>
        <dbReference type="SAM" id="SignalP"/>
    </source>
</evidence>